<name>A0AAJ0ENH6_9PEZI</name>
<gene>
    <name evidence="1" type="ORF">BDP81DRAFT_6379</name>
</gene>
<reference evidence="1" key="1">
    <citation type="submission" date="2021-06" db="EMBL/GenBank/DDBJ databases">
        <title>Comparative genomics, transcriptomics and evolutionary studies reveal genomic signatures of adaptation to plant cell wall in hemibiotrophic fungi.</title>
        <authorList>
            <consortium name="DOE Joint Genome Institute"/>
            <person name="Baroncelli R."/>
            <person name="Diaz J.F."/>
            <person name="Benocci T."/>
            <person name="Peng M."/>
            <person name="Battaglia E."/>
            <person name="Haridas S."/>
            <person name="Andreopoulos W."/>
            <person name="Labutti K."/>
            <person name="Pangilinan J."/>
            <person name="Floch G.L."/>
            <person name="Makela M.R."/>
            <person name="Henrissat B."/>
            <person name="Grigoriev I.V."/>
            <person name="Crouch J.A."/>
            <person name="De Vries R.P."/>
            <person name="Sukno S.A."/>
            <person name="Thon M.R."/>
        </authorList>
    </citation>
    <scope>NUCLEOTIDE SEQUENCE</scope>
    <source>
        <strain evidence="1">CBS 102054</strain>
    </source>
</reference>
<evidence type="ECO:0000313" key="2">
    <source>
        <dbReference type="Proteomes" id="UP001243989"/>
    </source>
</evidence>
<dbReference type="AlphaFoldDB" id="A0AAJ0ENH6"/>
<comment type="caution">
    <text evidence="1">The sequence shown here is derived from an EMBL/GenBank/DDBJ whole genome shotgun (WGS) entry which is preliminary data.</text>
</comment>
<protein>
    <submittedName>
        <fullName evidence="1">Uncharacterized protein</fullName>
    </submittedName>
</protein>
<organism evidence="1 2">
    <name type="scientific">Colletotrichum phormii</name>
    <dbReference type="NCBI Taxonomy" id="359342"/>
    <lineage>
        <taxon>Eukaryota</taxon>
        <taxon>Fungi</taxon>
        <taxon>Dikarya</taxon>
        <taxon>Ascomycota</taxon>
        <taxon>Pezizomycotina</taxon>
        <taxon>Sordariomycetes</taxon>
        <taxon>Hypocreomycetidae</taxon>
        <taxon>Glomerellales</taxon>
        <taxon>Glomerellaceae</taxon>
        <taxon>Colletotrichum</taxon>
        <taxon>Colletotrichum acutatum species complex</taxon>
    </lineage>
</organism>
<dbReference type="RefSeq" id="XP_060451623.1">
    <property type="nucleotide sequence ID" value="XM_060596091.1"/>
</dbReference>
<proteinExistence type="predicted"/>
<evidence type="ECO:0000313" key="1">
    <source>
        <dbReference type="EMBL" id="KAK1655579.1"/>
    </source>
</evidence>
<accession>A0AAJ0ENH6</accession>
<dbReference type="EMBL" id="JAHMHQ010000001">
    <property type="protein sequence ID" value="KAK1655579.1"/>
    <property type="molecule type" value="Genomic_DNA"/>
</dbReference>
<sequence length="73" mass="8277">MINLPVSLAILYMWVALFPRSLVGFTTLEALQRPRFPRQCGISLFYARILEQSSYAESLSSPFSSPHLSVNAW</sequence>
<dbReference type="GeneID" id="85480953"/>
<keyword evidence="2" id="KW-1185">Reference proteome</keyword>
<dbReference type="Proteomes" id="UP001243989">
    <property type="component" value="Unassembled WGS sequence"/>
</dbReference>